<accession>A0ABD3B229</accession>
<dbReference type="Gene3D" id="3.80.10.10">
    <property type="entry name" value="Ribonuclease Inhibitor"/>
    <property type="match status" value="2"/>
</dbReference>
<comment type="caution">
    <text evidence="2">The sequence shown here is derived from an EMBL/GenBank/DDBJ whole genome shotgun (WGS) entry which is preliminary data.</text>
</comment>
<dbReference type="Proteomes" id="UP001630127">
    <property type="component" value="Unassembled WGS sequence"/>
</dbReference>
<dbReference type="EMBL" id="JBJUIK010000001">
    <property type="protein sequence ID" value="KAL3537592.1"/>
    <property type="molecule type" value="Genomic_DNA"/>
</dbReference>
<dbReference type="PANTHER" id="PTHR38926">
    <property type="entry name" value="F-BOX DOMAIN CONTAINING PROTEIN, EXPRESSED"/>
    <property type="match status" value="1"/>
</dbReference>
<feature type="compositionally biased region" description="Basic and acidic residues" evidence="1">
    <location>
        <begin position="239"/>
        <end position="259"/>
    </location>
</feature>
<organism evidence="2 3">
    <name type="scientific">Cinchona calisaya</name>
    <dbReference type="NCBI Taxonomy" id="153742"/>
    <lineage>
        <taxon>Eukaryota</taxon>
        <taxon>Viridiplantae</taxon>
        <taxon>Streptophyta</taxon>
        <taxon>Embryophyta</taxon>
        <taxon>Tracheophyta</taxon>
        <taxon>Spermatophyta</taxon>
        <taxon>Magnoliopsida</taxon>
        <taxon>eudicotyledons</taxon>
        <taxon>Gunneridae</taxon>
        <taxon>Pentapetalae</taxon>
        <taxon>asterids</taxon>
        <taxon>lamiids</taxon>
        <taxon>Gentianales</taxon>
        <taxon>Rubiaceae</taxon>
        <taxon>Cinchonoideae</taxon>
        <taxon>Cinchoneae</taxon>
        <taxon>Cinchona</taxon>
    </lineage>
</organism>
<protein>
    <recommendedName>
        <fullName evidence="4">F-box protein FBW2</fullName>
    </recommendedName>
</protein>
<proteinExistence type="predicted"/>
<dbReference type="SUPFAM" id="SSF52047">
    <property type="entry name" value="RNI-like"/>
    <property type="match status" value="1"/>
</dbReference>
<keyword evidence="3" id="KW-1185">Reference proteome</keyword>
<evidence type="ECO:0000256" key="1">
    <source>
        <dbReference type="SAM" id="MobiDB-lite"/>
    </source>
</evidence>
<dbReference type="InterPro" id="IPR032675">
    <property type="entry name" value="LRR_dom_sf"/>
</dbReference>
<reference evidence="2 3" key="1">
    <citation type="submission" date="2024-11" db="EMBL/GenBank/DDBJ databases">
        <title>A near-complete genome assembly of Cinchona calisaya.</title>
        <authorList>
            <person name="Lian D.C."/>
            <person name="Zhao X.W."/>
            <person name="Wei L."/>
        </authorList>
    </citation>
    <scope>NUCLEOTIDE SEQUENCE [LARGE SCALE GENOMIC DNA]</scope>
    <source>
        <tissue evidence="2">Nenye</tissue>
    </source>
</reference>
<evidence type="ECO:0000313" key="3">
    <source>
        <dbReference type="Proteomes" id="UP001630127"/>
    </source>
</evidence>
<gene>
    <name evidence="2" type="ORF">ACH5RR_000958</name>
</gene>
<dbReference type="PANTHER" id="PTHR38926:SF81">
    <property type="entry name" value="F-BOX DOMAIN-CONTAINING PROTEIN"/>
    <property type="match status" value="1"/>
</dbReference>
<sequence>MVSTVSLVCRGWMEAVAGPYCWTEIDVEDWCRSHWNRCNTGSLRCGLLIDSVVRKLVRRSKCSVQKLSAYRLGDAGFSYIANCGRCLKVLRIPVSEITDEMVEKHAKSLMILTELDISNCLKITSRGLETFGKNCKSLTHLKRNMPPPELGGTSFPVIPSEIDDHEAFTIAENMAGLSHLELGFARLTDHGLGQILTRCKALMYLNIEGCWNVSLEGDLEQRCKRLLIFKNPWIDENESERSTENESERSTENDSREADQTGDDGSSS</sequence>
<evidence type="ECO:0000313" key="2">
    <source>
        <dbReference type="EMBL" id="KAL3537592.1"/>
    </source>
</evidence>
<dbReference type="AlphaFoldDB" id="A0ABD3B229"/>
<evidence type="ECO:0008006" key="4">
    <source>
        <dbReference type="Google" id="ProtNLM"/>
    </source>
</evidence>
<feature type="region of interest" description="Disordered" evidence="1">
    <location>
        <begin position="235"/>
        <end position="268"/>
    </location>
</feature>
<name>A0ABD3B229_9GENT</name>